<evidence type="ECO:0000256" key="3">
    <source>
        <dbReference type="ARBA" id="ARBA00022448"/>
    </source>
</evidence>
<dbReference type="PRINTS" id="PR01130">
    <property type="entry name" value="DERENTRNSPRT"/>
</dbReference>
<dbReference type="PANTHER" id="PTHR10332:SF8">
    <property type="entry name" value="EQUILIBRATIVE NUCLEOSIDE TRANSPORTER 2"/>
    <property type="match status" value="1"/>
</dbReference>
<dbReference type="GO" id="GO:0015854">
    <property type="term" value="P:guanine transport"/>
    <property type="evidence" value="ECO:0007669"/>
    <property type="project" value="TreeGrafter"/>
</dbReference>
<dbReference type="GO" id="GO:0016323">
    <property type="term" value="C:basolateral plasma membrane"/>
    <property type="evidence" value="ECO:0007669"/>
    <property type="project" value="UniProtKB-SubCell"/>
</dbReference>
<evidence type="ECO:0000256" key="2">
    <source>
        <dbReference type="ARBA" id="ARBA00007965"/>
    </source>
</evidence>
<keyword evidence="5 8" id="KW-1133">Transmembrane helix</keyword>
<dbReference type="InterPro" id="IPR002259">
    <property type="entry name" value="Eqnu_transpt"/>
</dbReference>
<feature type="region of interest" description="Disordered" evidence="7">
    <location>
        <begin position="504"/>
        <end position="526"/>
    </location>
</feature>
<reference evidence="9 10" key="1">
    <citation type="submission" date="2019-08" db="EMBL/GenBank/DDBJ databases">
        <title>A chromosome-level genome assembly, high-density linkage maps, and genome scans reveal the genomic architecture of hybrid incompatibilities underlying speciation via character displacement in darters (Percidae: Etheostominae).</title>
        <authorList>
            <person name="Moran R.L."/>
            <person name="Catchen J.M."/>
            <person name="Fuller R.C."/>
        </authorList>
    </citation>
    <scope>NUCLEOTIDE SEQUENCE [LARGE SCALE GENOMIC DNA]</scope>
    <source>
        <strain evidence="9">EspeVRDwgs_2016</strain>
        <tissue evidence="9">Muscle</tissue>
    </source>
</reference>
<dbReference type="GO" id="GO:0035344">
    <property type="term" value="P:hypoxanthine transport"/>
    <property type="evidence" value="ECO:0007669"/>
    <property type="project" value="TreeGrafter"/>
</dbReference>
<dbReference type="InterPro" id="IPR036259">
    <property type="entry name" value="MFS_trans_sf"/>
</dbReference>
<dbReference type="PANTHER" id="PTHR10332">
    <property type="entry name" value="EQUILIBRATIVE NUCLEOSIDE TRANSPORTER"/>
    <property type="match status" value="1"/>
</dbReference>
<feature type="compositionally biased region" description="Acidic residues" evidence="7">
    <location>
        <begin position="506"/>
        <end position="517"/>
    </location>
</feature>
<sequence length="580" mass="64192">MKGRTDAPQDRACLVGVCFFFLGLGTLLPWNFFMTASLYFQGRLNSTELRNGTVVVLKEYYFNNWMTLLSQLPLLVFTLLNSILYQRMSAMMRIAGSLVFILLLFIFTAVLVKVPMEADHFFSVTMATIWFINSFGAVLQGSLFGLVGLLPQKYSTIFMSGQGLAGTFAAIAMLLAIASDADSETAALGYFITPCVGTLVTLFSYLLLPRLEFAQYYLNKGSKYEADTTDELLKERSTVENGKLNGHANGTVTSNATKDSSAAEAEVEPSPDGPKQAFLSMEQVEKGQAKASVLEVFKKIWVMAFCITFVFTVTLSVFPAVTADVKTSFPGKWERFFISVCCFLIFNINDWFGRTITTLIRWPRKESRLFPALVVSRVVFIPLLMLCNVQSRSFLPVYFSHDAAFSVIMSLFSLSSGYFVCLSMSYAPQLVEPKDAETAGALMTFFLALGLSIGAALSFPLRALHHGVSCHLLVKRLVLQGSIPPLRKLNANLFKNVTQVQREEKSIEEEEESDSSSEGDKKRKTDEVQVVAVEELADHISAEGEGDAAVVFSPALDVLIGTAGRERDLWATRRHKTITV</sequence>
<evidence type="ECO:0008006" key="11">
    <source>
        <dbReference type="Google" id="ProtNLM"/>
    </source>
</evidence>
<feature type="transmembrane region" description="Helical" evidence="8">
    <location>
        <begin position="124"/>
        <end position="150"/>
    </location>
</feature>
<feature type="transmembrane region" description="Helical" evidence="8">
    <location>
        <begin position="333"/>
        <end position="349"/>
    </location>
</feature>
<dbReference type="AlphaFoldDB" id="A0A5J5CQ27"/>
<feature type="transmembrane region" description="Helical" evidence="8">
    <location>
        <begin position="403"/>
        <end position="427"/>
    </location>
</feature>
<comment type="similarity">
    <text evidence="2">Belongs to the SLC29A/ENT transporter (TC 2.A.57) family.</text>
</comment>
<evidence type="ECO:0000256" key="6">
    <source>
        <dbReference type="ARBA" id="ARBA00023136"/>
    </source>
</evidence>
<feature type="transmembrane region" description="Helical" evidence="8">
    <location>
        <begin position="300"/>
        <end position="321"/>
    </location>
</feature>
<dbReference type="GO" id="GO:0015853">
    <property type="term" value="P:adenine transport"/>
    <property type="evidence" value="ECO:0007669"/>
    <property type="project" value="TreeGrafter"/>
</dbReference>
<dbReference type="EMBL" id="VOFY01000019">
    <property type="protein sequence ID" value="KAA8582795.1"/>
    <property type="molecule type" value="Genomic_DNA"/>
</dbReference>
<dbReference type="NCBIfam" id="TIGR00939">
    <property type="entry name" value="2a57"/>
    <property type="match status" value="1"/>
</dbReference>
<feature type="transmembrane region" description="Helical" evidence="8">
    <location>
        <begin position="369"/>
        <end position="391"/>
    </location>
</feature>
<dbReference type="Pfam" id="PF01733">
    <property type="entry name" value="Nucleoside_tran"/>
    <property type="match status" value="1"/>
</dbReference>
<feature type="transmembrane region" description="Helical" evidence="8">
    <location>
        <begin position="92"/>
        <end position="112"/>
    </location>
</feature>
<gene>
    <name evidence="9" type="ORF">FQN60_006466</name>
</gene>
<feature type="transmembrane region" description="Helical" evidence="8">
    <location>
        <begin position="190"/>
        <end position="208"/>
    </location>
</feature>
<evidence type="ECO:0000256" key="5">
    <source>
        <dbReference type="ARBA" id="ARBA00022989"/>
    </source>
</evidence>
<dbReference type="Gene3D" id="1.20.1250.20">
    <property type="entry name" value="MFS general substrate transporter like domains"/>
    <property type="match status" value="1"/>
</dbReference>
<comment type="caution">
    <text evidence="9">The sequence shown here is derived from an EMBL/GenBank/DDBJ whole genome shotgun (WGS) entry which is preliminary data.</text>
</comment>
<dbReference type="Proteomes" id="UP000327493">
    <property type="component" value="Chromosome 19"/>
</dbReference>
<dbReference type="SUPFAM" id="SSF103473">
    <property type="entry name" value="MFS general substrate transporter"/>
    <property type="match status" value="1"/>
</dbReference>
<dbReference type="GO" id="GO:0035364">
    <property type="term" value="P:thymine transport"/>
    <property type="evidence" value="ECO:0007669"/>
    <property type="project" value="TreeGrafter"/>
</dbReference>
<evidence type="ECO:0000313" key="10">
    <source>
        <dbReference type="Proteomes" id="UP000327493"/>
    </source>
</evidence>
<keyword evidence="6 8" id="KW-0472">Membrane</keyword>
<dbReference type="GO" id="GO:0015213">
    <property type="term" value="F:uridine transmembrane transporter activity"/>
    <property type="evidence" value="ECO:0007669"/>
    <property type="project" value="UniProtKB-ARBA"/>
</dbReference>
<evidence type="ECO:0000256" key="7">
    <source>
        <dbReference type="SAM" id="MobiDB-lite"/>
    </source>
</evidence>
<comment type="subcellular location">
    <subcellularLocation>
        <location evidence="1">Basolateral cell membrane</location>
        <topology evidence="1">Multi-pass membrane protein</topology>
    </subcellularLocation>
</comment>
<evidence type="ECO:0000313" key="9">
    <source>
        <dbReference type="EMBL" id="KAA8582795.1"/>
    </source>
</evidence>
<feature type="transmembrane region" description="Helical" evidence="8">
    <location>
        <begin position="157"/>
        <end position="178"/>
    </location>
</feature>
<dbReference type="InterPro" id="IPR034764">
    <property type="entry name" value="ENT1/ENT2"/>
</dbReference>
<name>A0A5J5CQ27_9PERO</name>
<protein>
    <recommendedName>
        <fullName evidence="11">Equilibrative nucleoside transporter 2</fullName>
    </recommendedName>
</protein>
<keyword evidence="10" id="KW-1185">Reference proteome</keyword>
<feature type="transmembrane region" description="Helical" evidence="8">
    <location>
        <begin position="60"/>
        <end position="80"/>
    </location>
</feature>
<evidence type="ECO:0000256" key="8">
    <source>
        <dbReference type="SAM" id="Phobius"/>
    </source>
</evidence>
<feature type="region of interest" description="Disordered" evidence="7">
    <location>
        <begin position="242"/>
        <end position="273"/>
    </location>
</feature>
<feature type="transmembrane region" description="Helical" evidence="8">
    <location>
        <begin position="439"/>
        <end position="461"/>
    </location>
</feature>
<organism evidence="9 10">
    <name type="scientific">Etheostoma spectabile</name>
    <name type="common">orangethroat darter</name>
    <dbReference type="NCBI Taxonomy" id="54343"/>
    <lineage>
        <taxon>Eukaryota</taxon>
        <taxon>Metazoa</taxon>
        <taxon>Chordata</taxon>
        <taxon>Craniata</taxon>
        <taxon>Vertebrata</taxon>
        <taxon>Euteleostomi</taxon>
        <taxon>Actinopterygii</taxon>
        <taxon>Neopterygii</taxon>
        <taxon>Teleostei</taxon>
        <taxon>Neoteleostei</taxon>
        <taxon>Acanthomorphata</taxon>
        <taxon>Eupercaria</taxon>
        <taxon>Perciformes</taxon>
        <taxon>Percoidei</taxon>
        <taxon>Percidae</taxon>
        <taxon>Etheostomatinae</taxon>
        <taxon>Etheostoma</taxon>
    </lineage>
</organism>
<feature type="compositionally biased region" description="Polar residues" evidence="7">
    <location>
        <begin position="248"/>
        <end position="260"/>
    </location>
</feature>
<evidence type="ECO:0000256" key="1">
    <source>
        <dbReference type="ARBA" id="ARBA00004554"/>
    </source>
</evidence>
<accession>A0A5J5CQ27</accession>
<keyword evidence="4 8" id="KW-0812">Transmembrane</keyword>
<keyword evidence="3" id="KW-0813">Transport</keyword>
<proteinExistence type="inferred from homology"/>
<feature type="transmembrane region" description="Helical" evidence="8">
    <location>
        <begin position="12"/>
        <end position="40"/>
    </location>
</feature>
<evidence type="ECO:0000256" key="4">
    <source>
        <dbReference type="ARBA" id="ARBA00022692"/>
    </source>
</evidence>